<evidence type="ECO:0000256" key="1">
    <source>
        <dbReference type="SAM" id="MobiDB-lite"/>
    </source>
</evidence>
<sequence length="66" mass="7673">MAEVNYFLVTKKFTYISFYFINKLLQEEMSGNGMPQIEDSNDANKQKESVKKGRNRAPTFTGIFQK</sequence>
<comment type="caution">
    <text evidence="2">The sequence shown here is derived from an EMBL/GenBank/DDBJ whole genome shotgun (WGS) entry which is preliminary data.</text>
</comment>
<evidence type="ECO:0000313" key="2">
    <source>
        <dbReference type="EMBL" id="KLA45604.1"/>
    </source>
</evidence>
<reference evidence="2 3" key="1">
    <citation type="journal article" date="2015" name="BMC Microbiol.">
        <title>Lactobacillus ruminis strains cluster according to their mammalian gut source.</title>
        <authorList>
            <person name="O' Donnell M.M."/>
            <person name="Harris H.M."/>
            <person name="Lynch D.B."/>
            <person name="Ross R.P."/>
            <person name="O'Toole P.W."/>
        </authorList>
    </citation>
    <scope>NUCLEOTIDE SEQUENCE [LARGE SCALE GENOMIC DNA]</scope>
    <source>
        <strain evidence="2 3">ATCC 27780</strain>
    </source>
</reference>
<evidence type="ECO:0000313" key="3">
    <source>
        <dbReference type="Proteomes" id="UP000035618"/>
    </source>
</evidence>
<proteinExistence type="predicted"/>
<protein>
    <submittedName>
        <fullName evidence="2">Uncharacterized protein</fullName>
    </submittedName>
</protein>
<name>A0A837IRF3_9LACO</name>
<dbReference type="EMBL" id="JHAJ01000103">
    <property type="protein sequence ID" value="KLA45604.1"/>
    <property type="molecule type" value="Genomic_DNA"/>
</dbReference>
<dbReference type="AlphaFoldDB" id="A0A837IRF3"/>
<accession>A0A837IRF3</accession>
<dbReference type="Proteomes" id="UP000035618">
    <property type="component" value="Unassembled WGS sequence"/>
</dbReference>
<feature type="region of interest" description="Disordered" evidence="1">
    <location>
        <begin position="31"/>
        <end position="66"/>
    </location>
</feature>
<gene>
    <name evidence="2" type="ORF">LRB_1429</name>
</gene>
<feature type="compositionally biased region" description="Basic and acidic residues" evidence="1">
    <location>
        <begin position="42"/>
        <end position="51"/>
    </location>
</feature>
<organism evidence="2 3">
    <name type="scientific">Ligilactobacillus ruminis</name>
    <dbReference type="NCBI Taxonomy" id="1623"/>
    <lineage>
        <taxon>Bacteria</taxon>
        <taxon>Bacillati</taxon>
        <taxon>Bacillota</taxon>
        <taxon>Bacilli</taxon>
        <taxon>Lactobacillales</taxon>
        <taxon>Lactobacillaceae</taxon>
        <taxon>Ligilactobacillus</taxon>
    </lineage>
</organism>